<name>A0ABN3JZX2_9ACTN</name>
<accession>A0ABN3JZX2</accession>
<dbReference type="Proteomes" id="UP001501231">
    <property type="component" value="Unassembled WGS sequence"/>
</dbReference>
<protein>
    <submittedName>
        <fullName evidence="2">Fused MFS/spermidine synthase</fullName>
    </submittedName>
</protein>
<dbReference type="EMBL" id="BAAARW010000028">
    <property type="protein sequence ID" value="GAA2444647.1"/>
    <property type="molecule type" value="Genomic_DNA"/>
</dbReference>
<dbReference type="InterPro" id="IPR029063">
    <property type="entry name" value="SAM-dependent_MTases_sf"/>
</dbReference>
<dbReference type="NCBIfam" id="NF037959">
    <property type="entry name" value="MFS_SpdSyn"/>
    <property type="match status" value="1"/>
</dbReference>
<keyword evidence="3" id="KW-1185">Reference proteome</keyword>
<dbReference type="PANTHER" id="PTHR43317:SF1">
    <property type="entry name" value="THERMOSPERMINE SYNTHASE ACAULIS5"/>
    <property type="match status" value="1"/>
</dbReference>
<reference evidence="2 3" key="1">
    <citation type="journal article" date="2019" name="Int. J. Syst. Evol. Microbiol.">
        <title>The Global Catalogue of Microorganisms (GCM) 10K type strain sequencing project: providing services to taxonomists for standard genome sequencing and annotation.</title>
        <authorList>
            <consortium name="The Broad Institute Genomics Platform"/>
            <consortium name="The Broad Institute Genome Sequencing Center for Infectious Disease"/>
            <person name="Wu L."/>
            <person name="Ma J."/>
        </authorList>
    </citation>
    <scope>NUCLEOTIDE SEQUENCE [LARGE SCALE GENOMIC DNA]</scope>
    <source>
        <strain evidence="2 3">JCM 3325</strain>
    </source>
</reference>
<dbReference type="CDD" id="cd02440">
    <property type="entry name" value="AdoMet_MTases"/>
    <property type="match status" value="1"/>
</dbReference>
<dbReference type="SUPFAM" id="SSF53335">
    <property type="entry name" value="S-adenosyl-L-methionine-dependent methyltransferases"/>
    <property type="match status" value="1"/>
</dbReference>
<comment type="caution">
    <text evidence="2">The sequence shown here is derived from an EMBL/GenBank/DDBJ whole genome shotgun (WGS) entry which is preliminary data.</text>
</comment>
<sequence>MARKAKGARLLSDLHKIDGGEAELLRDADRDGGWMLCVGGVPQSYVDLTDPTYLDFEYMRLIGDVVDCMDADVNADPNAGQGAGQGAVPRALDAVHIGGAGCTLPRYIAATRPGSRQVVFEPDGELVRLVRERLPLRRVPGVKIRITDGRSGTAALADQVDDLVVMDAFAAASMPVELATREFALEAARVLRPGGVYLMNVADGFRLTFSRRVVATVRSVFRHVLLLGEPGVLRGRRFGNLIVAASRRPLPTGELTRRAAGGAFPARLMTGDELAGFCAGAAPLRDGEPVEAPVPPPQVFGRS</sequence>
<evidence type="ECO:0000256" key="1">
    <source>
        <dbReference type="ARBA" id="ARBA00023115"/>
    </source>
</evidence>
<dbReference type="Gene3D" id="3.40.50.150">
    <property type="entry name" value="Vaccinia Virus protein VP39"/>
    <property type="match status" value="1"/>
</dbReference>
<gene>
    <name evidence="2" type="ORF">GCM10010191_71670</name>
</gene>
<organism evidence="2 3">
    <name type="scientific">Actinomadura vinacea</name>
    <dbReference type="NCBI Taxonomy" id="115336"/>
    <lineage>
        <taxon>Bacteria</taxon>
        <taxon>Bacillati</taxon>
        <taxon>Actinomycetota</taxon>
        <taxon>Actinomycetes</taxon>
        <taxon>Streptosporangiales</taxon>
        <taxon>Thermomonosporaceae</taxon>
        <taxon>Actinomadura</taxon>
    </lineage>
</organism>
<dbReference type="RefSeq" id="WP_344595111.1">
    <property type="nucleotide sequence ID" value="NZ_BAAARW010000028.1"/>
</dbReference>
<dbReference type="PANTHER" id="PTHR43317">
    <property type="entry name" value="THERMOSPERMINE SYNTHASE ACAULIS5"/>
    <property type="match status" value="1"/>
</dbReference>
<proteinExistence type="predicted"/>
<keyword evidence="1" id="KW-0620">Polyamine biosynthesis</keyword>
<evidence type="ECO:0000313" key="2">
    <source>
        <dbReference type="EMBL" id="GAA2444647.1"/>
    </source>
</evidence>
<evidence type="ECO:0000313" key="3">
    <source>
        <dbReference type="Proteomes" id="UP001501231"/>
    </source>
</evidence>